<comment type="caution">
    <text evidence="5">The sequence shown here is derived from an EMBL/GenBank/DDBJ whole genome shotgun (WGS) entry which is preliminary data.</text>
</comment>
<protein>
    <submittedName>
        <fullName evidence="5">3-hydroxyisobutyrate dehydrogenase</fullName>
    </submittedName>
</protein>
<dbReference type="PROSITE" id="PS00895">
    <property type="entry name" value="3_HYDROXYISOBUT_DH"/>
    <property type="match status" value="1"/>
</dbReference>
<dbReference type="Gene3D" id="3.40.50.720">
    <property type="entry name" value="NAD(P)-binding Rossmann-like Domain"/>
    <property type="match status" value="1"/>
</dbReference>
<dbReference type="GO" id="GO:0016054">
    <property type="term" value="P:organic acid catabolic process"/>
    <property type="evidence" value="ECO:0007669"/>
    <property type="project" value="UniProtKB-ARBA"/>
</dbReference>
<keyword evidence="6" id="KW-1185">Reference proteome</keyword>
<evidence type="ECO:0000259" key="4">
    <source>
        <dbReference type="Pfam" id="PF03446"/>
    </source>
</evidence>
<dbReference type="Gene3D" id="1.10.1040.10">
    <property type="entry name" value="N-(1-d-carboxylethyl)-l-norvaline Dehydrogenase, domain 2"/>
    <property type="match status" value="1"/>
</dbReference>
<dbReference type="Pfam" id="PF03446">
    <property type="entry name" value="NAD_binding_2"/>
    <property type="match status" value="1"/>
</dbReference>
<dbReference type="InterPro" id="IPR002204">
    <property type="entry name" value="3-OH-isobutyrate_DH-rel_CS"/>
</dbReference>
<dbReference type="PANTHER" id="PTHR43060:SF15">
    <property type="entry name" value="3-HYDROXYISOBUTYRATE DEHYDROGENASE-LIKE 1, MITOCHONDRIAL-RELATED"/>
    <property type="match status" value="1"/>
</dbReference>
<dbReference type="SUPFAM" id="SSF51735">
    <property type="entry name" value="NAD(P)-binding Rossmann-fold domains"/>
    <property type="match status" value="1"/>
</dbReference>
<dbReference type="PANTHER" id="PTHR43060">
    <property type="entry name" value="3-HYDROXYISOBUTYRATE DEHYDROGENASE-LIKE 1, MITOCHONDRIAL-RELATED"/>
    <property type="match status" value="1"/>
</dbReference>
<keyword evidence="2" id="KW-0560">Oxidoreductase</keyword>
<reference evidence="5 6" key="1">
    <citation type="submission" date="2018-08" db="EMBL/GenBank/DDBJ databases">
        <title>Genomic Encyclopedia of Archaeal and Bacterial Type Strains, Phase II (KMG-II): from individual species to whole genera.</title>
        <authorList>
            <person name="Goeker M."/>
        </authorList>
    </citation>
    <scope>NUCLEOTIDE SEQUENCE [LARGE SCALE GENOMIC DNA]</scope>
    <source>
        <strain evidence="5 6">DSM 45791</strain>
    </source>
</reference>
<feature type="domain" description="6-phosphogluconate dehydrogenase NADP-binding" evidence="4">
    <location>
        <begin position="20"/>
        <end position="169"/>
    </location>
</feature>
<comment type="similarity">
    <text evidence="1">Belongs to the HIBADH-related family.</text>
</comment>
<sequence>MLDIRWWHRTDARSVEDMSKIAFLGLGAMGLPMARRLLAAGHELTVWNRTAAKADLLAQDGAKTAFTPAEAVEDAEFVVTMLADPKAVHEVVDALSPALNPGAYLIEMSSIGPEAFAEVAAKLPAGVTAIDSPVLGSVDRAATGQLTLFVGGDPTPVQAILDQFGTTVRCGGPGSGSAAKIVIITSVIVGVTAVAEAVRLADRYGLPESLIRTVLSNSPLAGVAGRAFAEGVHFPIRLAAKDVSLALTSADLPLARTVHEQLTRLAGQEEDLGKVVDQLR</sequence>
<dbReference type="GO" id="GO:0050661">
    <property type="term" value="F:NADP binding"/>
    <property type="evidence" value="ECO:0007669"/>
    <property type="project" value="InterPro"/>
</dbReference>
<accession>A0A3E0HRC7</accession>
<organism evidence="5 6">
    <name type="scientific">Kutzneria buriramensis</name>
    <dbReference type="NCBI Taxonomy" id="1045776"/>
    <lineage>
        <taxon>Bacteria</taxon>
        <taxon>Bacillati</taxon>
        <taxon>Actinomycetota</taxon>
        <taxon>Actinomycetes</taxon>
        <taxon>Pseudonocardiales</taxon>
        <taxon>Pseudonocardiaceae</taxon>
        <taxon>Kutzneria</taxon>
    </lineage>
</organism>
<dbReference type="RefSeq" id="WP_342775607.1">
    <property type="nucleotide sequence ID" value="NZ_CP144375.1"/>
</dbReference>
<dbReference type="SUPFAM" id="SSF48179">
    <property type="entry name" value="6-phosphogluconate dehydrogenase C-terminal domain-like"/>
    <property type="match status" value="1"/>
</dbReference>
<dbReference type="EMBL" id="QUNO01000005">
    <property type="protein sequence ID" value="REH48545.1"/>
    <property type="molecule type" value="Genomic_DNA"/>
</dbReference>
<evidence type="ECO:0000313" key="5">
    <source>
        <dbReference type="EMBL" id="REH48545.1"/>
    </source>
</evidence>
<evidence type="ECO:0000256" key="2">
    <source>
        <dbReference type="ARBA" id="ARBA00023002"/>
    </source>
</evidence>
<dbReference type="GO" id="GO:0016491">
    <property type="term" value="F:oxidoreductase activity"/>
    <property type="evidence" value="ECO:0007669"/>
    <property type="project" value="UniProtKB-KW"/>
</dbReference>
<dbReference type="InterPro" id="IPR013328">
    <property type="entry name" value="6PGD_dom2"/>
</dbReference>
<dbReference type="InterPro" id="IPR008927">
    <property type="entry name" value="6-PGluconate_DH-like_C_sf"/>
</dbReference>
<dbReference type="PIRSF" id="PIRSF000103">
    <property type="entry name" value="HIBADH"/>
    <property type="match status" value="1"/>
</dbReference>
<dbReference type="InterPro" id="IPR015815">
    <property type="entry name" value="HIBADH-related"/>
</dbReference>
<dbReference type="InterPro" id="IPR006115">
    <property type="entry name" value="6PGDH_NADP-bd"/>
</dbReference>
<dbReference type="Proteomes" id="UP000256269">
    <property type="component" value="Unassembled WGS sequence"/>
</dbReference>
<feature type="active site" evidence="3">
    <location>
        <position position="180"/>
    </location>
</feature>
<dbReference type="AlphaFoldDB" id="A0A3E0HRC7"/>
<name>A0A3E0HRC7_9PSEU</name>
<evidence type="ECO:0000256" key="1">
    <source>
        <dbReference type="ARBA" id="ARBA00009080"/>
    </source>
</evidence>
<evidence type="ECO:0000256" key="3">
    <source>
        <dbReference type="PIRSR" id="PIRSR000103-1"/>
    </source>
</evidence>
<evidence type="ECO:0000313" key="6">
    <source>
        <dbReference type="Proteomes" id="UP000256269"/>
    </source>
</evidence>
<dbReference type="InterPro" id="IPR036291">
    <property type="entry name" value="NAD(P)-bd_dom_sf"/>
</dbReference>
<gene>
    <name evidence="5" type="ORF">BCF44_105404</name>
</gene>
<proteinExistence type="inferred from homology"/>